<dbReference type="InterPro" id="IPR016181">
    <property type="entry name" value="Acyl_CoA_acyltransferase"/>
</dbReference>
<name>B7K4F4_RIPO1</name>
<dbReference type="eggNOG" id="COG1246">
    <property type="taxonomic scope" value="Bacteria"/>
</dbReference>
<dbReference type="PROSITE" id="PS51186">
    <property type="entry name" value="GNAT"/>
    <property type="match status" value="1"/>
</dbReference>
<reference evidence="3" key="1">
    <citation type="journal article" date="2011" name="MBio">
        <title>Novel metabolic attributes of the genus Cyanothece, comprising a group of unicellular nitrogen-fixing Cyanobacteria.</title>
        <authorList>
            <person name="Bandyopadhyay A."/>
            <person name="Elvitigala T."/>
            <person name="Welsh E."/>
            <person name="Stockel J."/>
            <person name="Liberton M."/>
            <person name="Min H."/>
            <person name="Sherman L.A."/>
            <person name="Pakrasi H.B."/>
        </authorList>
    </citation>
    <scope>NUCLEOTIDE SEQUENCE [LARGE SCALE GENOMIC DNA]</scope>
    <source>
        <strain evidence="3">PCC 8801</strain>
    </source>
</reference>
<dbReference type="EMBL" id="CP001287">
    <property type="protein sequence ID" value="ACK65419.1"/>
    <property type="molecule type" value="Genomic_DNA"/>
</dbReference>
<sequence length="163" mass="19606">MLVRTYQQEDIPQIAKLYYNTVHVINSQDYTPEQIQAWAPEIYPKSYWQKRFKKYQVYVVEIEGVLAGFAELESNGHIDCFYVHHQWQRKGVGKQLMKHLETEAKTLNIPYLFAEVSITAKPFFQRMGFVITEERQKDYRQVYFQQFLMKKSLTEFKDKECEN</sequence>
<accession>B7K4F4</accession>
<protein>
    <submittedName>
        <fullName evidence="2">GCN5-related N-acetyltransferase</fullName>
    </submittedName>
</protein>
<feature type="domain" description="N-acetyltransferase" evidence="1">
    <location>
        <begin position="1"/>
        <end position="154"/>
    </location>
</feature>
<dbReference type="Pfam" id="PF13673">
    <property type="entry name" value="Acetyltransf_10"/>
    <property type="match status" value="1"/>
</dbReference>
<gene>
    <name evidence="2" type="ordered locus">PCC8801_1357</name>
</gene>
<dbReference type="InterPro" id="IPR000182">
    <property type="entry name" value="GNAT_dom"/>
</dbReference>
<keyword evidence="3" id="KW-1185">Reference proteome</keyword>
<dbReference type="AlphaFoldDB" id="B7K4F4"/>
<dbReference type="PANTHER" id="PTHR43451:SF1">
    <property type="entry name" value="ACETYLTRANSFERASE"/>
    <property type="match status" value="1"/>
</dbReference>
<dbReference type="KEGG" id="cyp:PCC8801_1357"/>
<evidence type="ECO:0000313" key="3">
    <source>
        <dbReference type="Proteomes" id="UP000008204"/>
    </source>
</evidence>
<dbReference type="GO" id="GO:0016747">
    <property type="term" value="F:acyltransferase activity, transferring groups other than amino-acyl groups"/>
    <property type="evidence" value="ECO:0007669"/>
    <property type="project" value="InterPro"/>
</dbReference>
<dbReference type="HOGENOM" id="CLU_087351_0_1_3"/>
<dbReference type="STRING" id="41431.PCC8801_1357"/>
<dbReference type="RefSeq" id="WP_012594693.1">
    <property type="nucleotide sequence ID" value="NC_011726.1"/>
</dbReference>
<keyword evidence="2" id="KW-0808">Transferase</keyword>
<dbReference type="SUPFAM" id="SSF55729">
    <property type="entry name" value="Acyl-CoA N-acyltransferases (Nat)"/>
    <property type="match status" value="1"/>
</dbReference>
<evidence type="ECO:0000313" key="2">
    <source>
        <dbReference type="EMBL" id="ACK65419.1"/>
    </source>
</evidence>
<organism evidence="2 3">
    <name type="scientific">Rippkaea orientalis (strain PCC 8801 / RF-1)</name>
    <name type="common">Cyanothece sp. (strain PCC 8801)</name>
    <dbReference type="NCBI Taxonomy" id="41431"/>
    <lineage>
        <taxon>Bacteria</taxon>
        <taxon>Bacillati</taxon>
        <taxon>Cyanobacteriota</taxon>
        <taxon>Cyanophyceae</taxon>
        <taxon>Oscillatoriophycideae</taxon>
        <taxon>Chroococcales</taxon>
        <taxon>Aphanothecaceae</taxon>
        <taxon>Rippkaea</taxon>
        <taxon>Rippkaea orientalis</taxon>
    </lineage>
</organism>
<dbReference type="InterPro" id="IPR052564">
    <property type="entry name" value="N-acetyltrans/Recomb-assoc"/>
</dbReference>
<dbReference type="Proteomes" id="UP000008204">
    <property type="component" value="Chromosome"/>
</dbReference>
<dbReference type="CDD" id="cd04301">
    <property type="entry name" value="NAT_SF"/>
    <property type="match status" value="1"/>
</dbReference>
<proteinExistence type="predicted"/>
<evidence type="ECO:0000259" key="1">
    <source>
        <dbReference type="PROSITE" id="PS51186"/>
    </source>
</evidence>
<dbReference type="PANTHER" id="PTHR43451">
    <property type="entry name" value="ACETYLTRANSFERASE (GNAT) FAMILY PROTEIN"/>
    <property type="match status" value="1"/>
</dbReference>
<dbReference type="Gene3D" id="3.40.630.30">
    <property type="match status" value="1"/>
</dbReference>